<keyword evidence="2" id="KW-1185">Reference proteome</keyword>
<proteinExistence type="predicted"/>
<dbReference type="Proteomes" id="UP000499080">
    <property type="component" value="Unassembled WGS sequence"/>
</dbReference>
<dbReference type="AlphaFoldDB" id="A0A4Y2WXC6"/>
<dbReference type="EMBL" id="BGPR01067780">
    <property type="protein sequence ID" value="GBO41899.1"/>
    <property type="molecule type" value="Genomic_DNA"/>
</dbReference>
<accession>A0A4Y2WXC6</accession>
<protein>
    <submittedName>
        <fullName evidence="1">Uncharacterized protein</fullName>
    </submittedName>
</protein>
<comment type="caution">
    <text evidence="1">The sequence shown here is derived from an EMBL/GenBank/DDBJ whole genome shotgun (WGS) entry which is preliminary data.</text>
</comment>
<organism evidence="1 2">
    <name type="scientific">Araneus ventricosus</name>
    <name type="common">Orbweaver spider</name>
    <name type="synonym">Epeira ventricosa</name>
    <dbReference type="NCBI Taxonomy" id="182803"/>
    <lineage>
        <taxon>Eukaryota</taxon>
        <taxon>Metazoa</taxon>
        <taxon>Ecdysozoa</taxon>
        <taxon>Arthropoda</taxon>
        <taxon>Chelicerata</taxon>
        <taxon>Arachnida</taxon>
        <taxon>Araneae</taxon>
        <taxon>Araneomorphae</taxon>
        <taxon>Entelegynae</taxon>
        <taxon>Araneoidea</taxon>
        <taxon>Araneidae</taxon>
        <taxon>Araneus</taxon>
    </lineage>
</organism>
<evidence type="ECO:0000313" key="1">
    <source>
        <dbReference type="EMBL" id="GBO41899.1"/>
    </source>
</evidence>
<name>A0A4Y2WXC6_ARAVE</name>
<reference evidence="1 2" key="1">
    <citation type="journal article" date="2019" name="Sci. Rep.">
        <title>Orb-weaving spider Araneus ventricosus genome elucidates the spidroin gene catalogue.</title>
        <authorList>
            <person name="Kono N."/>
            <person name="Nakamura H."/>
            <person name="Ohtoshi R."/>
            <person name="Moran D.A.P."/>
            <person name="Shinohara A."/>
            <person name="Yoshida Y."/>
            <person name="Fujiwara M."/>
            <person name="Mori M."/>
            <person name="Tomita M."/>
            <person name="Arakawa K."/>
        </authorList>
    </citation>
    <scope>NUCLEOTIDE SEQUENCE [LARGE SCALE GENOMIC DNA]</scope>
</reference>
<sequence>MGFCPSFLHVLGRWLRKLLGSRPPAAVSVSPHEPGQTETDPHVMDFGPYLIETQQQKRLHVHPSPVVSIVSQSYRTRQTYTKILSFQSEPKHGDQAETEFEILLTIPFIPLHTKAKTIDASS</sequence>
<evidence type="ECO:0000313" key="2">
    <source>
        <dbReference type="Proteomes" id="UP000499080"/>
    </source>
</evidence>
<gene>
    <name evidence="1" type="ORF">AVEN_270809_1</name>
</gene>